<evidence type="ECO:0000313" key="2">
    <source>
        <dbReference type="EMBL" id="KAK3925291.1"/>
    </source>
</evidence>
<organism evidence="2 3">
    <name type="scientific">Frankliniella fusca</name>
    <dbReference type="NCBI Taxonomy" id="407009"/>
    <lineage>
        <taxon>Eukaryota</taxon>
        <taxon>Metazoa</taxon>
        <taxon>Ecdysozoa</taxon>
        <taxon>Arthropoda</taxon>
        <taxon>Hexapoda</taxon>
        <taxon>Insecta</taxon>
        <taxon>Pterygota</taxon>
        <taxon>Neoptera</taxon>
        <taxon>Paraneoptera</taxon>
        <taxon>Thysanoptera</taxon>
        <taxon>Terebrantia</taxon>
        <taxon>Thripoidea</taxon>
        <taxon>Thripidae</taxon>
        <taxon>Frankliniella</taxon>
    </lineage>
</organism>
<sequence>MNWTTLFIAVSTLLALVVLTKGHQRDDCPSFCPALVDPICAAESSNRKRERPFDNDCLRRQYNCDNNTDFKRLPYRCDVYIPANSQIITRRLTNKL</sequence>
<reference evidence="2" key="2">
    <citation type="journal article" date="2023" name="BMC Genomics">
        <title>Pest status, molecular evolution, and epigenetic factors derived from the genome assembly of Frankliniella fusca, a thysanopteran phytovirus vector.</title>
        <authorList>
            <person name="Catto M.A."/>
            <person name="Labadie P.E."/>
            <person name="Jacobson A.L."/>
            <person name="Kennedy G.G."/>
            <person name="Srinivasan R."/>
            <person name="Hunt B.G."/>
        </authorList>
    </citation>
    <scope>NUCLEOTIDE SEQUENCE</scope>
    <source>
        <strain evidence="2">PL_HMW_Pooled</strain>
    </source>
</reference>
<gene>
    <name evidence="2" type="ORF">KUF71_013498</name>
</gene>
<dbReference type="EMBL" id="JAHWGI010001226">
    <property type="protein sequence ID" value="KAK3925291.1"/>
    <property type="molecule type" value="Genomic_DNA"/>
</dbReference>
<feature type="chain" id="PRO_5041958221" evidence="1">
    <location>
        <begin position="23"/>
        <end position="96"/>
    </location>
</feature>
<keyword evidence="1" id="KW-0732">Signal</keyword>
<accession>A0AAE1HR47</accession>
<dbReference type="Gene3D" id="3.30.60.30">
    <property type="match status" value="1"/>
</dbReference>
<dbReference type="Proteomes" id="UP001219518">
    <property type="component" value="Unassembled WGS sequence"/>
</dbReference>
<keyword evidence="3" id="KW-1185">Reference proteome</keyword>
<proteinExistence type="predicted"/>
<comment type="caution">
    <text evidence="2">The sequence shown here is derived from an EMBL/GenBank/DDBJ whole genome shotgun (WGS) entry which is preliminary data.</text>
</comment>
<dbReference type="AlphaFoldDB" id="A0AAE1HR47"/>
<protein>
    <submittedName>
        <fullName evidence="2">Vasotab</fullName>
    </submittedName>
</protein>
<evidence type="ECO:0000256" key="1">
    <source>
        <dbReference type="SAM" id="SignalP"/>
    </source>
</evidence>
<evidence type="ECO:0000313" key="3">
    <source>
        <dbReference type="Proteomes" id="UP001219518"/>
    </source>
</evidence>
<feature type="signal peptide" evidence="1">
    <location>
        <begin position="1"/>
        <end position="22"/>
    </location>
</feature>
<name>A0AAE1HR47_9NEOP</name>
<reference evidence="2" key="1">
    <citation type="submission" date="2021-07" db="EMBL/GenBank/DDBJ databases">
        <authorList>
            <person name="Catto M.A."/>
            <person name="Jacobson A."/>
            <person name="Kennedy G."/>
            <person name="Labadie P."/>
            <person name="Hunt B.G."/>
            <person name="Srinivasan R."/>
        </authorList>
    </citation>
    <scope>NUCLEOTIDE SEQUENCE</scope>
    <source>
        <strain evidence="2">PL_HMW_Pooled</strain>
        <tissue evidence="2">Head</tissue>
    </source>
</reference>